<reference evidence="2 3" key="1">
    <citation type="submission" date="2019-02" db="EMBL/GenBank/DDBJ databases">
        <title>WGS of Pseudoxanthomonas species novum from clinical isolates.</title>
        <authorList>
            <person name="Bernier A.-M."/>
            <person name="Bernard K."/>
            <person name="Vachon A."/>
        </authorList>
    </citation>
    <scope>NUCLEOTIDE SEQUENCE [LARGE SCALE GENOMIC DNA]</scope>
    <source>
        <strain evidence="2 3">NML140781</strain>
    </source>
</reference>
<sequence length="179" mass="19552">MRAVFFVAFFTDFFAAFFAVFFAAFFAAFLTACFVVFFVVFFVAFLAVFLAAFFAADFVAFFAAFFVARLRPVARSWPALCLTSPEAFLLGLAWTPSRRALDRPIAMACCLLLARPSPASNSSISSRTYSPAWVLGDLPARLSSCAALCADLLLGMEDSRCIWSSTYRAAPVKVACVSP</sequence>
<keyword evidence="1" id="KW-0812">Transmembrane</keyword>
<name>A0A4Q8LZH3_9GAMM</name>
<proteinExistence type="predicted"/>
<evidence type="ECO:0000313" key="3">
    <source>
        <dbReference type="Proteomes" id="UP000292087"/>
    </source>
</evidence>
<accession>A0A4Q8LZH3</accession>
<organism evidence="2 3">
    <name type="scientific">Pseudoxanthomonas winnipegensis</name>
    <dbReference type="NCBI Taxonomy" id="2480810"/>
    <lineage>
        <taxon>Bacteria</taxon>
        <taxon>Pseudomonadati</taxon>
        <taxon>Pseudomonadota</taxon>
        <taxon>Gammaproteobacteria</taxon>
        <taxon>Lysobacterales</taxon>
        <taxon>Lysobacteraceae</taxon>
        <taxon>Pseudoxanthomonas</taxon>
    </lineage>
</organism>
<gene>
    <name evidence="2" type="ORF">EA656_04455</name>
</gene>
<dbReference type="AlphaFoldDB" id="A0A4Q8LZH3"/>
<protein>
    <submittedName>
        <fullName evidence="2">Uncharacterized protein</fullName>
    </submittedName>
</protein>
<dbReference type="PROSITE" id="PS51257">
    <property type="entry name" value="PROKAR_LIPOPROTEIN"/>
    <property type="match status" value="1"/>
</dbReference>
<keyword evidence="1" id="KW-0472">Membrane</keyword>
<comment type="caution">
    <text evidence="2">The sequence shown here is derived from an EMBL/GenBank/DDBJ whole genome shotgun (WGS) entry which is preliminary data.</text>
</comment>
<evidence type="ECO:0000256" key="1">
    <source>
        <dbReference type="SAM" id="Phobius"/>
    </source>
</evidence>
<feature type="transmembrane region" description="Helical" evidence="1">
    <location>
        <begin position="35"/>
        <end position="68"/>
    </location>
</feature>
<keyword evidence="1" id="KW-1133">Transmembrane helix</keyword>
<evidence type="ECO:0000313" key="2">
    <source>
        <dbReference type="EMBL" id="TAA37906.1"/>
    </source>
</evidence>
<dbReference type="Proteomes" id="UP000292087">
    <property type="component" value="Unassembled WGS sequence"/>
</dbReference>
<feature type="transmembrane region" description="Helical" evidence="1">
    <location>
        <begin position="7"/>
        <end position="29"/>
    </location>
</feature>
<dbReference type="EMBL" id="SHMF01000001">
    <property type="protein sequence ID" value="TAA37906.1"/>
    <property type="molecule type" value="Genomic_DNA"/>
</dbReference>